<dbReference type="Proteomes" id="UP000004625">
    <property type="component" value="Unassembled WGS sequence"/>
</dbReference>
<evidence type="ECO:0000313" key="2">
    <source>
        <dbReference type="Proteomes" id="UP000004625"/>
    </source>
</evidence>
<accession>G9ZMM8</accession>
<dbReference type="EMBL" id="AGEY01000043">
    <property type="protein sequence ID" value="EHL99317.1"/>
    <property type="molecule type" value="Genomic_DNA"/>
</dbReference>
<dbReference type="STRING" id="797515.HMPREF9103_00978"/>
<sequence>MSNSANSAGLLFLFLLLTNVNFSDKIKTIKVYECKFKVETGMGS</sequence>
<proteinExistence type="predicted"/>
<comment type="caution">
    <text evidence="1">The sequence shown here is derived from an EMBL/GenBank/DDBJ whole genome shotgun (WGS) entry which is preliminary data.</text>
</comment>
<name>G9ZMM8_9LACO</name>
<protein>
    <submittedName>
        <fullName evidence="1">Uncharacterized protein</fullName>
    </submittedName>
</protein>
<keyword evidence="2" id="KW-1185">Reference proteome</keyword>
<dbReference type="HOGENOM" id="CLU_3217911_0_0_9"/>
<organism evidence="1 2">
    <name type="scientific">Lentilactobacillus parafarraginis F0439</name>
    <dbReference type="NCBI Taxonomy" id="797515"/>
    <lineage>
        <taxon>Bacteria</taxon>
        <taxon>Bacillati</taxon>
        <taxon>Bacillota</taxon>
        <taxon>Bacilli</taxon>
        <taxon>Lactobacillales</taxon>
        <taxon>Lactobacillaceae</taxon>
        <taxon>Lentilactobacillus</taxon>
    </lineage>
</organism>
<reference evidence="1 2" key="1">
    <citation type="submission" date="2011-09" db="EMBL/GenBank/DDBJ databases">
        <authorList>
            <person name="Weinstock G."/>
            <person name="Sodergren E."/>
            <person name="Clifton S."/>
            <person name="Fulton L."/>
            <person name="Fulton B."/>
            <person name="Courtney L."/>
            <person name="Fronick C."/>
            <person name="Harrison M."/>
            <person name="Strong C."/>
            <person name="Farmer C."/>
            <person name="Delahaunty K."/>
            <person name="Markovic C."/>
            <person name="Hall O."/>
            <person name="Minx P."/>
            <person name="Tomlinson C."/>
            <person name="Mitreva M."/>
            <person name="Hou S."/>
            <person name="Chen J."/>
            <person name="Wollam A."/>
            <person name="Pepin K.H."/>
            <person name="Johnson M."/>
            <person name="Bhonagiri V."/>
            <person name="Zhang X."/>
            <person name="Suruliraj S."/>
            <person name="Warren W."/>
            <person name="Chinwalla A."/>
            <person name="Mardis E.R."/>
            <person name="Wilson R.K."/>
        </authorList>
    </citation>
    <scope>NUCLEOTIDE SEQUENCE [LARGE SCALE GENOMIC DNA]</scope>
    <source>
        <strain evidence="1 2">F0439</strain>
    </source>
</reference>
<dbReference type="AlphaFoldDB" id="G9ZMM8"/>
<evidence type="ECO:0000313" key="1">
    <source>
        <dbReference type="EMBL" id="EHL99317.1"/>
    </source>
</evidence>
<gene>
    <name evidence="1" type="ORF">HMPREF9103_00978</name>
</gene>